<evidence type="ECO:0000313" key="8">
    <source>
        <dbReference type="EMBL" id="KAL3696355.1"/>
    </source>
</evidence>
<comment type="subcellular location">
    <subcellularLocation>
        <location evidence="4">Cytoplasm</location>
        <location evidence="4">Cytoskeleton</location>
        <location evidence="4">Microtubule organizing center</location>
    </subcellularLocation>
</comment>
<evidence type="ECO:0000256" key="6">
    <source>
        <dbReference type="SAM" id="Phobius"/>
    </source>
</evidence>
<keyword evidence="2 4" id="KW-0493">Microtubule</keyword>
<evidence type="ECO:0000256" key="2">
    <source>
        <dbReference type="ARBA" id="ARBA00022701"/>
    </source>
</evidence>
<reference evidence="8 9" key="1">
    <citation type="submission" date="2024-09" db="EMBL/GenBank/DDBJ databases">
        <title>Chromosome-scale assembly of Riccia sorocarpa.</title>
        <authorList>
            <person name="Paukszto L."/>
        </authorList>
    </citation>
    <scope>NUCLEOTIDE SEQUENCE [LARGE SCALE GENOMIC DNA]</scope>
    <source>
        <strain evidence="8">LP-2024</strain>
        <tissue evidence="8">Aerial parts of the thallus</tissue>
    </source>
</reference>
<evidence type="ECO:0000256" key="1">
    <source>
        <dbReference type="ARBA" id="ARBA00022490"/>
    </source>
</evidence>
<name>A0ABD3I1L4_9MARC</name>
<protein>
    <recommendedName>
        <fullName evidence="4">Gamma-tubulin complex component</fullName>
    </recommendedName>
</protein>
<proteinExistence type="inferred from homology"/>
<evidence type="ECO:0000313" key="9">
    <source>
        <dbReference type="Proteomes" id="UP001633002"/>
    </source>
</evidence>
<feature type="transmembrane region" description="Helical" evidence="6">
    <location>
        <begin position="40"/>
        <end position="61"/>
    </location>
</feature>
<accession>A0ABD3I1L4</accession>
<comment type="caution">
    <text evidence="8">The sequence shown here is derived from an EMBL/GenBank/DDBJ whole genome shotgun (WGS) entry which is preliminary data.</text>
</comment>
<comment type="similarity">
    <text evidence="4">Belongs to the TUBGCP family.</text>
</comment>
<dbReference type="PANTHER" id="PTHR19302:SF33">
    <property type="entry name" value="GAMMA-TUBULIN COMPLEX COMPONENT 5"/>
    <property type="match status" value="1"/>
</dbReference>
<dbReference type="Pfam" id="PF17681">
    <property type="entry name" value="GCP_N_terminal"/>
    <property type="match status" value="1"/>
</dbReference>
<evidence type="ECO:0000256" key="5">
    <source>
        <dbReference type="SAM" id="MobiDB-lite"/>
    </source>
</evidence>
<feature type="transmembrane region" description="Helical" evidence="6">
    <location>
        <begin position="6"/>
        <end position="28"/>
    </location>
</feature>
<keyword evidence="6" id="KW-0812">Transmembrane</keyword>
<keyword evidence="9" id="KW-1185">Reference proteome</keyword>
<gene>
    <name evidence="8" type="ORF">R1sor_010431</name>
</gene>
<dbReference type="GO" id="GO:0005815">
    <property type="term" value="C:microtubule organizing center"/>
    <property type="evidence" value="ECO:0007669"/>
    <property type="project" value="UniProtKB-SubCell"/>
</dbReference>
<organism evidence="8 9">
    <name type="scientific">Riccia sorocarpa</name>
    <dbReference type="NCBI Taxonomy" id="122646"/>
    <lineage>
        <taxon>Eukaryota</taxon>
        <taxon>Viridiplantae</taxon>
        <taxon>Streptophyta</taxon>
        <taxon>Embryophyta</taxon>
        <taxon>Marchantiophyta</taxon>
        <taxon>Marchantiopsida</taxon>
        <taxon>Marchantiidae</taxon>
        <taxon>Marchantiales</taxon>
        <taxon>Ricciaceae</taxon>
        <taxon>Riccia</taxon>
    </lineage>
</organism>
<evidence type="ECO:0000256" key="3">
    <source>
        <dbReference type="ARBA" id="ARBA00023212"/>
    </source>
</evidence>
<dbReference type="AlphaFoldDB" id="A0ABD3I1L4"/>
<sequence length="497" mass="55167">MASVGVAPTLMGWFLLNALLLVAHGYSLPRRDWPRSSPPLVSCCSELLLALSFVLVLSFAAPRRESRATEQALVRDALQVLQGYSTYSLPWDEEAQQFYVRKGLYVEHLSQSSLHSILQIFCRAATSFRRVELFVRRVRRDTEYSWLKSVSQSYPILEAFANAISMRLEFLRKAVLEKELEAATAEGSTRVTLLSLSANLSRVFAGAEFLEHIVEVAIPEPDRLLESKVSAAELATHILSALYKELDAFCLLQDGEDDSYSTAVLLLVGSVRPMIESLDAWLQEGILSDPAGEDESVPIDSAFWETHFHLRNQNSLSEQDSKFNSPFQSPGSQRDSSFTALESTSPSGSTRGQKFLNTSIDSTTTSLHGDPLQHLICPNFLKPLGKAILSAGKSLQLLQYARRDQNLTYTKSISWLLSALDDSEVRGALFGSKLSQPSCTDQEHSPNKHSTSALSATIVTDCSAGLGCGSVWYISRDKVSKQWKGYCQFRPYYPVLK</sequence>
<evidence type="ECO:0000256" key="4">
    <source>
        <dbReference type="RuleBase" id="RU363050"/>
    </source>
</evidence>
<keyword evidence="1 4" id="KW-0963">Cytoplasm</keyword>
<dbReference type="GO" id="GO:0005874">
    <property type="term" value="C:microtubule"/>
    <property type="evidence" value="ECO:0007669"/>
    <property type="project" value="UniProtKB-KW"/>
</dbReference>
<dbReference type="PANTHER" id="PTHR19302">
    <property type="entry name" value="GAMMA TUBULIN COMPLEX PROTEIN"/>
    <property type="match status" value="1"/>
</dbReference>
<dbReference type="Proteomes" id="UP001633002">
    <property type="component" value="Unassembled WGS sequence"/>
</dbReference>
<keyword evidence="6" id="KW-1133">Transmembrane helix</keyword>
<feature type="region of interest" description="Disordered" evidence="5">
    <location>
        <begin position="315"/>
        <end position="355"/>
    </location>
</feature>
<feature type="domain" description="Gamma tubulin complex component protein N-terminal" evidence="7">
    <location>
        <begin position="74"/>
        <end position="313"/>
    </location>
</feature>
<keyword evidence="6" id="KW-0472">Membrane</keyword>
<dbReference type="InterPro" id="IPR041470">
    <property type="entry name" value="GCP_N"/>
</dbReference>
<dbReference type="EMBL" id="JBJQOH010000002">
    <property type="protein sequence ID" value="KAL3696355.1"/>
    <property type="molecule type" value="Genomic_DNA"/>
</dbReference>
<comment type="function">
    <text evidence="4">Component of the gamma-tubulin ring complex (gTuRC) which mediates microtubule nucleation.</text>
</comment>
<evidence type="ECO:0000259" key="7">
    <source>
        <dbReference type="Pfam" id="PF17681"/>
    </source>
</evidence>
<keyword evidence="3 4" id="KW-0206">Cytoskeleton</keyword>
<dbReference type="InterPro" id="IPR007259">
    <property type="entry name" value="GCP"/>
</dbReference>